<dbReference type="PANTHER" id="PTHR43065">
    <property type="entry name" value="SENSOR HISTIDINE KINASE"/>
    <property type="match status" value="1"/>
</dbReference>
<feature type="repeat" description="TPR" evidence="4">
    <location>
        <begin position="144"/>
        <end position="177"/>
    </location>
</feature>
<dbReference type="PROSITE" id="PS50109">
    <property type="entry name" value="HIS_KIN"/>
    <property type="match status" value="1"/>
</dbReference>
<dbReference type="SUPFAM" id="SSF47384">
    <property type="entry name" value="Homodimeric domain of signal transducing histidine kinase"/>
    <property type="match status" value="1"/>
</dbReference>
<keyword evidence="5" id="KW-0175">Coiled coil</keyword>
<dbReference type="Proteomes" id="UP000198432">
    <property type="component" value="Unassembled WGS sequence"/>
</dbReference>
<evidence type="ECO:0000256" key="1">
    <source>
        <dbReference type="ARBA" id="ARBA00000085"/>
    </source>
</evidence>
<feature type="domain" description="Histidine kinase" evidence="6">
    <location>
        <begin position="403"/>
        <end position="641"/>
    </location>
</feature>
<dbReference type="Pfam" id="PF00512">
    <property type="entry name" value="HisKA"/>
    <property type="match status" value="1"/>
</dbReference>
<gene>
    <name evidence="7" type="ORF">SAMN06296052_11528</name>
</gene>
<dbReference type="Gene3D" id="3.30.565.10">
    <property type="entry name" value="Histidine kinase-like ATPase, C-terminal domain"/>
    <property type="match status" value="1"/>
</dbReference>
<evidence type="ECO:0000313" key="7">
    <source>
        <dbReference type="EMBL" id="SNS86083.1"/>
    </source>
</evidence>
<dbReference type="InterPro" id="IPR036097">
    <property type="entry name" value="HisK_dim/P_sf"/>
</dbReference>
<protein>
    <recommendedName>
        <fullName evidence="2">histidine kinase</fullName>
        <ecNumber evidence="2">2.7.13.3</ecNumber>
    </recommendedName>
</protein>
<dbReference type="OrthoDB" id="9806995at2"/>
<feature type="coiled-coil region" evidence="5">
    <location>
        <begin position="415"/>
        <end position="442"/>
    </location>
</feature>
<evidence type="ECO:0000256" key="2">
    <source>
        <dbReference type="ARBA" id="ARBA00012438"/>
    </source>
</evidence>
<accession>A0A239HZD3</accession>
<keyword evidence="4" id="KW-0802">TPR repeat</keyword>
<dbReference type="PROSITE" id="PS50005">
    <property type="entry name" value="TPR"/>
    <property type="match status" value="2"/>
</dbReference>
<dbReference type="Pfam" id="PF02518">
    <property type="entry name" value="HATPase_c"/>
    <property type="match status" value="1"/>
</dbReference>
<dbReference type="EC" id="2.7.13.3" evidence="2"/>
<dbReference type="PRINTS" id="PR00344">
    <property type="entry name" value="BCTRLSENSOR"/>
</dbReference>
<keyword evidence="8" id="KW-1185">Reference proteome</keyword>
<reference evidence="8" key="1">
    <citation type="submission" date="2017-06" db="EMBL/GenBank/DDBJ databases">
        <authorList>
            <person name="Varghese N."/>
            <person name="Submissions S."/>
        </authorList>
    </citation>
    <scope>NUCLEOTIDE SEQUENCE [LARGE SCALE GENOMIC DNA]</scope>
    <source>
        <strain evidence="8">NKM1</strain>
    </source>
</reference>
<evidence type="ECO:0000256" key="4">
    <source>
        <dbReference type="PROSITE-ProRule" id="PRU00339"/>
    </source>
</evidence>
<dbReference type="GO" id="GO:0000155">
    <property type="term" value="F:phosphorelay sensor kinase activity"/>
    <property type="evidence" value="ECO:0007669"/>
    <property type="project" value="InterPro"/>
</dbReference>
<evidence type="ECO:0000259" key="6">
    <source>
        <dbReference type="PROSITE" id="PS50109"/>
    </source>
</evidence>
<dbReference type="InterPro" id="IPR011990">
    <property type="entry name" value="TPR-like_helical_dom_sf"/>
</dbReference>
<evidence type="ECO:0000256" key="5">
    <source>
        <dbReference type="SAM" id="Coils"/>
    </source>
</evidence>
<dbReference type="InterPro" id="IPR004358">
    <property type="entry name" value="Sig_transdc_His_kin-like_C"/>
</dbReference>
<name>A0A239HZD3_9BACT</name>
<dbReference type="Gene3D" id="1.25.40.10">
    <property type="entry name" value="Tetratricopeptide repeat domain"/>
    <property type="match status" value="2"/>
</dbReference>
<dbReference type="RefSeq" id="WP_144266330.1">
    <property type="nucleotide sequence ID" value="NZ_FZOQ01000015.1"/>
</dbReference>
<dbReference type="Pfam" id="PF13424">
    <property type="entry name" value="TPR_12"/>
    <property type="match status" value="2"/>
</dbReference>
<dbReference type="SUPFAM" id="SSF48452">
    <property type="entry name" value="TPR-like"/>
    <property type="match status" value="2"/>
</dbReference>
<dbReference type="EMBL" id="FZOQ01000015">
    <property type="protein sequence ID" value="SNS86083.1"/>
    <property type="molecule type" value="Genomic_DNA"/>
</dbReference>
<dbReference type="SMART" id="SM00387">
    <property type="entry name" value="HATPase_c"/>
    <property type="match status" value="1"/>
</dbReference>
<organism evidence="7 8">
    <name type="scientific">Pontibacter ummariensis</name>
    <dbReference type="NCBI Taxonomy" id="1610492"/>
    <lineage>
        <taxon>Bacteria</taxon>
        <taxon>Pseudomonadati</taxon>
        <taxon>Bacteroidota</taxon>
        <taxon>Cytophagia</taxon>
        <taxon>Cytophagales</taxon>
        <taxon>Hymenobacteraceae</taxon>
        <taxon>Pontibacter</taxon>
    </lineage>
</organism>
<feature type="repeat" description="TPR" evidence="4">
    <location>
        <begin position="104"/>
        <end position="137"/>
    </location>
</feature>
<dbReference type="CDD" id="cd00082">
    <property type="entry name" value="HisKA"/>
    <property type="match status" value="1"/>
</dbReference>
<dbReference type="InterPro" id="IPR005467">
    <property type="entry name" value="His_kinase_dom"/>
</dbReference>
<proteinExistence type="predicted"/>
<keyword evidence="3" id="KW-0597">Phosphoprotein</keyword>
<dbReference type="AlphaFoldDB" id="A0A239HZD3"/>
<dbReference type="SMART" id="SM00388">
    <property type="entry name" value="HisKA"/>
    <property type="match status" value="1"/>
</dbReference>
<dbReference type="SUPFAM" id="SSF55874">
    <property type="entry name" value="ATPase domain of HSP90 chaperone/DNA topoisomerase II/histidine kinase"/>
    <property type="match status" value="1"/>
</dbReference>
<comment type="catalytic activity">
    <reaction evidence="1">
        <text>ATP + protein L-histidine = ADP + protein N-phospho-L-histidine.</text>
        <dbReference type="EC" id="2.7.13.3"/>
    </reaction>
</comment>
<evidence type="ECO:0000256" key="3">
    <source>
        <dbReference type="ARBA" id="ARBA00022553"/>
    </source>
</evidence>
<dbReference type="SMART" id="SM00028">
    <property type="entry name" value="TPR"/>
    <property type="match status" value="7"/>
</dbReference>
<dbReference type="InterPro" id="IPR003661">
    <property type="entry name" value="HisK_dim/P_dom"/>
</dbReference>
<dbReference type="InterPro" id="IPR019734">
    <property type="entry name" value="TPR_rpt"/>
</dbReference>
<dbReference type="PANTHER" id="PTHR43065:SF42">
    <property type="entry name" value="TWO-COMPONENT SENSOR PPRA"/>
    <property type="match status" value="1"/>
</dbReference>
<dbReference type="InterPro" id="IPR003594">
    <property type="entry name" value="HATPase_dom"/>
</dbReference>
<dbReference type="InterPro" id="IPR036890">
    <property type="entry name" value="HATPase_C_sf"/>
</dbReference>
<evidence type="ECO:0000313" key="8">
    <source>
        <dbReference type="Proteomes" id="UP000198432"/>
    </source>
</evidence>
<sequence>MSAINERIKLLEEQLQTAKDTVTCIDLLNRVAYELRHTDTALSLLKSKQAIQLAETISYEKGLASGLLNQGFVEMVLANYSTAFQVLFKAAQIFETLQDAEGRAHALYNLGLVYRGVGDYNQALESCQESITVRRSLGDKEGEAACLMQLGYINMQFGNLEEAEKHYEKSISLRRELHDQAGIAAVLVGLALVKQKRRQYGEAEGDLLESLAMREELGETHGWLVAMNYLGDFYLEQDKLSKAEQYLSDALQKAKQCNKAFPANFCRLCTSLSKVHLHYKNYGEAVDLLEEALRTAKEAHLRYLIYDIYLALSAVYKQQGDYQQALIYHEKYHQSKEEVINFSASTKLKNMELANQIEAQKREAEIHRLRNIELKKAYDQLKKTQMQLIQSEKMASLGELTAGIAHEIRNPLNFVNNFSEVCQELVEELREEQQKRKRDDALEEEIIRGLQENLAKIHEHGSRAESIVNGMLEHSRASCGEKRPIDLNALAGEYLRLAYHGLRAKDKSFNAKLVTQFDELLAPVEVVPQEIGRVLLNLYNNAFYATQQKLKQEGQGYQPEVCVSTRQRGGKTEIKIRDNGAGIPKAVRGKIFQPFFTTKPSGQGTGLGLSLSYDIITKGHGGTLSVDSVEGEFTEFTLQLP</sequence>
<dbReference type="Gene3D" id="1.10.287.130">
    <property type="match status" value="1"/>
</dbReference>